<name>A0A2P4XJN8_9STRA</name>
<keyword evidence="1" id="KW-0732">Signal</keyword>
<comment type="caution">
    <text evidence="3">The sequence shown here is derived from an EMBL/GenBank/DDBJ whole genome shotgun (WGS) entry which is preliminary data.</text>
</comment>
<feature type="chain" id="PRO_5015165147" evidence="1">
    <location>
        <begin position="28"/>
        <end position="93"/>
    </location>
</feature>
<evidence type="ECO:0000256" key="1">
    <source>
        <dbReference type="SAM" id="SignalP"/>
    </source>
</evidence>
<evidence type="ECO:0000313" key="4">
    <source>
        <dbReference type="Proteomes" id="UP000237271"/>
    </source>
</evidence>
<evidence type="ECO:0000259" key="2">
    <source>
        <dbReference type="Pfam" id="PF01248"/>
    </source>
</evidence>
<dbReference type="InterPro" id="IPR004038">
    <property type="entry name" value="Ribosomal_eL8/eL30/eS12/Gad45"/>
</dbReference>
<dbReference type="InterPro" id="IPR029064">
    <property type="entry name" value="Ribosomal_eL30-like_sf"/>
</dbReference>
<accession>A0A2P4XJN8</accession>
<sequence length="93" mass="10352">MHEVRRGLLCNRIILLVVATDLDQCDAVEGKYAELVTMATEREVPVLAPMNRRNLGRVLQKSVRVSCVGVYSVDGANILFQQILEKMKAAAPR</sequence>
<evidence type="ECO:0000313" key="3">
    <source>
        <dbReference type="EMBL" id="POM65775.1"/>
    </source>
</evidence>
<dbReference type="SUPFAM" id="SSF55315">
    <property type="entry name" value="L30e-like"/>
    <property type="match status" value="1"/>
</dbReference>
<feature type="signal peptide" evidence="1">
    <location>
        <begin position="1"/>
        <end position="27"/>
    </location>
</feature>
<organism evidence="3 4">
    <name type="scientific">Phytophthora palmivora</name>
    <dbReference type="NCBI Taxonomy" id="4796"/>
    <lineage>
        <taxon>Eukaryota</taxon>
        <taxon>Sar</taxon>
        <taxon>Stramenopiles</taxon>
        <taxon>Oomycota</taxon>
        <taxon>Peronosporomycetes</taxon>
        <taxon>Peronosporales</taxon>
        <taxon>Peronosporaceae</taxon>
        <taxon>Phytophthora</taxon>
    </lineage>
</organism>
<proteinExistence type="predicted"/>
<dbReference type="Proteomes" id="UP000237271">
    <property type="component" value="Unassembled WGS sequence"/>
</dbReference>
<dbReference type="Pfam" id="PF01248">
    <property type="entry name" value="Ribosomal_L7Ae"/>
    <property type="match status" value="1"/>
</dbReference>
<gene>
    <name evidence="3" type="ORF">PHPALM_18461</name>
</gene>
<dbReference type="AlphaFoldDB" id="A0A2P4XJN8"/>
<dbReference type="Gene3D" id="3.30.1330.30">
    <property type="match status" value="1"/>
</dbReference>
<reference evidence="3 4" key="1">
    <citation type="journal article" date="2017" name="Genome Biol. Evol.">
        <title>Phytophthora megakarya and P. palmivora, closely related causal agents of cacao black pod rot, underwent increases in genome sizes and gene numbers by different mechanisms.</title>
        <authorList>
            <person name="Ali S.S."/>
            <person name="Shao J."/>
            <person name="Lary D.J."/>
            <person name="Kronmiller B."/>
            <person name="Shen D."/>
            <person name="Strem M.D."/>
            <person name="Amoako-Attah I."/>
            <person name="Akrofi A.Y."/>
            <person name="Begoude B.A."/>
            <person name="Ten Hoopen G.M."/>
            <person name="Coulibaly K."/>
            <person name="Kebe B.I."/>
            <person name="Melnick R.L."/>
            <person name="Guiltinan M.J."/>
            <person name="Tyler B.M."/>
            <person name="Meinhardt L.W."/>
            <person name="Bailey B.A."/>
        </authorList>
    </citation>
    <scope>NUCLEOTIDE SEQUENCE [LARGE SCALE GENOMIC DNA]</scope>
    <source>
        <strain evidence="4">sbr112.9</strain>
    </source>
</reference>
<keyword evidence="4" id="KW-1185">Reference proteome</keyword>
<protein>
    <submittedName>
        <fullName evidence="3">Mitochondrial protein</fullName>
    </submittedName>
</protein>
<dbReference type="OrthoDB" id="263617at2759"/>
<dbReference type="EMBL" id="NCKW01009920">
    <property type="protein sequence ID" value="POM65775.1"/>
    <property type="molecule type" value="Genomic_DNA"/>
</dbReference>
<feature type="domain" description="Ribosomal protein eL8/eL30/eS12/Gadd45" evidence="2">
    <location>
        <begin position="9"/>
        <end position="79"/>
    </location>
</feature>